<keyword evidence="2" id="KW-1185">Reference proteome</keyword>
<sequence>MEMDGYSWNGLIMQKRCIKIQASHSSIATAAGAPYDKLHG</sequence>
<dbReference type="EMBL" id="JACHIP010000002">
    <property type="protein sequence ID" value="MBB5057125.1"/>
    <property type="molecule type" value="Genomic_DNA"/>
</dbReference>
<evidence type="ECO:0000313" key="1">
    <source>
        <dbReference type="EMBL" id="MBB5057125.1"/>
    </source>
</evidence>
<reference evidence="1 2" key="1">
    <citation type="submission" date="2020-08" db="EMBL/GenBank/DDBJ databases">
        <title>Genomic Encyclopedia of Type Strains, Phase IV (KMG-V): Genome sequencing to study the core and pangenomes of soil and plant-associated prokaryotes.</title>
        <authorList>
            <person name="Whitman W."/>
        </authorList>
    </citation>
    <scope>NUCLEOTIDE SEQUENCE [LARGE SCALE GENOMIC DNA]</scope>
    <source>
        <strain evidence="1 2">M8UP14</strain>
    </source>
</reference>
<name>A0A7W8E4G6_9BACT</name>
<dbReference type="AlphaFoldDB" id="A0A7W8E4G6"/>
<accession>A0A7W8E4G6</accession>
<evidence type="ECO:0000313" key="2">
    <source>
        <dbReference type="Proteomes" id="UP000540989"/>
    </source>
</evidence>
<proteinExistence type="predicted"/>
<dbReference type="Proteomes" id="UP000540989">
    <property type="component" value="Unassembled WGS sequence"/>
</dbReference>
<gene>
    <name evidence="1" type="ORF">HDF16_001810</name>
</gene>
<comment type="caution">
    <text evidence="1">The sequence shown here is derived from an EMBL/GenBank/DDBJ whole genome shotgun (WGS) entry which is preliminary data.</text>
</comment>
<organism evidence="1 2">
    <name type="scientific">Granulicella aggregans</name>
    <dbReference type="NCBI Taxonomy" id="474949"/>
    <lineage>
        <taxon>Bacteria</taxon>
        <taxon>Pseudomonadati</taxon>
        <taxon>Acidobacteriota</taxon>
        <taxon>Terriglobia</taxon>
        <taxon>Terriglobales</taxon>
        <taxon>Acidobacteriaceae</taxon>
        <taxon>Granulicella</taxon>
    </lineage>
</organism>
<protein>
    <submittedName>
        <fullName evidence="1">Uncharacterized protein</fullName>
    </submittedName>
</protein>